<keyword evidence="3" id="KW-0862">Zinc</keyword>
<dbReference type="SUPFAM" id="SSF63829">
    <property type="entry name" value="Calcium-dependent phosphotriesterase"/>
    <property type="match status" value="1"/>
</dbReference>
<feature type="binding site" evidence="3">
    <location>
        <position position="175"/>
    </location>
    <ligand>
        <name>substrate</name>
    </ligand>
</feature>
<dbReference type="Proteomes" id="UP000321621">
    <property type="component" value="Unassembled WGS sequence"/>
</dbReference>
<dbReference type="AlphaFoldDB" id="A0A3A1NHT0"/>
<dbReference type="EMBL" id="VNWK01000036">
    <property type="protein sequence ID" value="TXJ90759.1"/>
    <property type="molecule type" value="Genomic_DNA"/>
</dbReference>
<dbReference type="Gene3D" id="2.120.10.30">
    <property type="entry name" value="TolB, C-terminal domain"/>
    <property type="match status" value="1"/>
</dbReference>
<dbReference type="PANTHER" id="PTHR47572">
    <property type="entry name" value="LIPOPROTEIN-RELATED"/>
    <property type="match status" value="1"/>
</dbReference>
<feature type="active site" description="Proton donor/acceptor" evidence="2">
    <location>
        <position position="263"/>
    </location>
</feature>
<dbReference type="PANTHER" id="PTHR47572:SF4">
    <property type="entry name" value="LACTONASE DRP35"/>
    <property type="match status" value="1"/>
</dbReference>
<sequence>MKKLSIIIMSISLGCSAQEKSIGELVAEDPSFYEFIDKEAKIEVLAEGFTWSEGPVWVKEGGFLLFSDVPQNTIFKWRADEGLTEFLKPSGYTGILPYSREPGSNGLTINSDGELVVCEHGDRRVTRMPLGGGGGKFTLADSWMDKRLNSPNDVIQASNGTYYFTDPPYGLPGLDKSEMREIDAFGVYKIDKDRKVEMVVGNLTFPNGVALSPDEKILYVTQSDPNAAYILAYNVKNDGSLDEGKILFDATPMAKSGLKGLPDGIKVDRNGTIFSTGPGGILIISPNGKLLGRIDTGEPTANCAWGEDGSVLYITANHYLAKINTKTIGNGF</sequence>
<dbReference type="RefSeq" id="WP_119648786.1">
    <property type="nucleotide sequence ID" value="NZ_QXFI01000036.1"/>
</dbReference>
<dbReference type="InterPro" id="IPR011042">
    <property type="entry name" value="6-blade_b-propeller_TolB-like"/>
</dbReference>
<accession>A0A3A1NHT0</accession>
<evidence type="ECO:0000313" key="6">
    <source>
        <dbReference type="EMBL" id="TXJ90759.1"/>
    </source>
</evidence>
<comment type="cofactor">
    <cofactor evidence="3">
        <name>Zn(2+)</name>
        <dbReference type="ChEBI" id="CHEBI:29105"/>
    </cofactor>
    <text evidence="3">Binds 1 divalent metal cation per subunit.</text>
</comment>
<feature type="domain" description="SMP-30/Gluconolactonase/LRE-like region" evidence="4">
    <location>
        <begin position="51"/>
        <end position="316"/>
    </location>
</feature>
<dbReference type="Pfam" id="PF08450">
    <property type="entry name" value="SGL"/>
    <property type="match status" value="1"/>
</dbReference>
<organism evidence="5 7">
    <name type="scientific">Flagellimonas pelagia</name>
    <dbReference type="NCBI Taxonomy" id="2306998"/>
    <lineage>
        <taxon>Bacteria</taxon>
        <taxon>Pseudomonadati</taxon>
        <taxon>Bacteroidota</taxon>
        <taxon>Flavobacteriia</taxon>
        <taxon>Flavobacteriales</taxon>
        <taxon>Flavobacteriaceae</taxon>
        <taxon>Flagellimonas</taxon>
    </lineage>
</organism>
<keyword evidence="1" id="KW-0378">Hydrolase</keyword>
<dbReference type="EMBL" id="QXFI01000036">
    <property type="protein sequence ID" value="RIV41883.1"/>
    <property type="molecule type" value="Genomic_DNA"/>
</dbReference>
<name>A0A3A1NHT0_9FLAO</name>
<evidence type="ECO:0000256" key="3">
    <source>
        <dbReference type="PIRSR" id="PIRSR605511-2"/>
    </source>
</evidence>
<feature type="binding site" evidence="3">
    <location>
        <position position="152"/>
    </location>
    <ligand>
        <name>substrate</name>
    </ligand>
</feature>
<evidence type="ECO:0000259" key="4">
    <source>
        <dbReference type="Pfam" id="PF08450"/>
    </source>
</evidence>
<gene>
    <name evidence="5" type="ORF">D2V05_17335</name>
    <name evidence="6" type="ORF">FQ017_17180</name>
</gene>
<feature type="binding site" evidence="3">
    <location>
        <position position="263"/>
    </location>
    <ligand>
        <name>a divalent metal cation</name>
        <dbReference type="ChEBI" id="CHEBI:60240"/>
    </ligand>
</feature>
<comment type="caution">
    <text evidence="5">The sequence shown here is derived from an EMBL/GenBank/DDBJ whole genome shotgun (WGS) entry which is preliminary data.</text>
</comment>
<reference evidence="5 7" key="1">
    <citation type="submission" date="2018-08" db="EMBL/GenBank/DDBJ databases">
        <title>Proposal of Muricauda 72 sp.nov. and Muricauda NH166 sp.nov., isolated from seawater.</title>
        <authorList>
            <person name="Cheng H."/>
            <person name="Wu Y.-H."/>
            <person name="Guo L.-L."/>
            <person name="Xu X.-W."/>
        </authorList>
    </citation>
    <scope>NUCLEOTIDE SEQUENCE [LARGE SCALE GENOMIC DNA]</scope>
    <source>
        <strain evidence="5 7">72</strain>
    </source>
</reference>
<protein>
    <submittedName>
        <fullName evidence="5">SMP-30/gluconolactonase/LRE family protein</fullName>
    </submittedName>
</protein>
<reference evidence="6 8" key="2">
    <citation type="submission" date="2019-07" db="EMBL/GenBank/DDBJ databases">
        <title>Draft genome of two Muricauda strains isolated from deep sea.</title>
        <authorList>
            <person name="Sun C."/>
        </authorList>
    </citation>
    <scope>NUCLEOTIDE SEQUENCE [LARGE SCALE GENOMIC DNA]</scope>
    <source>
        <strain evidence="6 8">72</strain>
    </source>
</reference>
<evidence type="ECO:0000313" key="7">
    <source>
        <dbReference type="Proteomes" id="UP000266691"/>
    </source>
</evidence>
<dbReference type="InterPro" id="IPR005511">
    <property type="entry name" value="SMP-30"/>
</dbReference>
<feature type="binding site" evidence="3">
    <location>
        <position position="53"/>
    </location>
    <ligand>
        <name>a divalent metal cation</name>
        <dbReference type="ChEBI" id="CHEBI:60240"/>
    </ligand>
</feature>
<dbReference type="PRINTS" id="PR01790">
    <property type="entry name" value="SMP30FAMILY"/>
</dbReference>
<dbReference type="InterPro" id="IPR051262">
    <property type="entry name" value="SMP-30/CGR1_Lactonase"/>
</dbReference>
<feature type="binding site" evidence="3">
    <location>
        <position position="207"/>
    </location>
    <ligand>
        <name>a divalent metal cation</name>
        <dbReference type="ChEBI" id="CHEBI:60240"/>
    </ligand>
</feature>
<evidence type="ECO:0000256" key="2">
    <source>
        <dbReference type="PIRSR" id="PIRSR605511-1"/>
    </source>
</evidence>
<dbReference type="OrthoDB" id="241638at2"/>
<keyword evidence="8" id="KW-1185">Reference proteome</keyword>
<dbReference type="GO" id="GO:0016787">
    <property type="term" value="F:hydrolase activity"/>
    <property type="evidence" value="ECO:0007669"/>
    <property type="project" value="UniProtKB-KW"/>
</dbReference>
<dbReference type="Proteomes" id="UP000266691">
    <property type="component" value="Unassembled WGS sequence"/>
</dbReference>
<keyword evidence="3" id="KW-0479">Metal-binding</keyword>
<dbReference type="GO" id="GO:0046872">
    <property type="term" value="F:metal ion binding"/>
    <property type="evidence" value="ECO:0007669"/>
    <property type="project" value="UniProtKB-KW"/>
</dbReference>
<evidence type="ECO:0000256" key="1">
    <source>
        <dbReference type="ARBA" id="ARBA00022801"/>
    </source>
</evidence>
<evidence type="ECO:0000313" key="8">
    <source>
        <dbReference type="Proteomes" id="UP000321621"/>
    </source>
</evidence>
<dbReference type="InterPro" id="IPR013658">
    <property type="entry name" value="SGL"/>
</dbReference>
<dbReference type="PROSITE" id="PS51257">
    <property type="entry name" value="PROKAR_LIPOPROTEIN"/>
    <property type="match status" value="1"/>
</dbReference>
<proteinExistence type="predicted"/>
<evidence type="ECO:0000313" key="5">
    <source>
        <dbReference type="EMBL" id="RIV41883.1"/>
    </source>
</evidence>